<dbReference type="Gene3D" id="3.40.50.720">
    <property type="entry name" value="NAD(P)-binding Rossmann-like Domain"/>
    <property type="match status" value="1"/>
</dbReference>
<dbReference type="RefSeq" id="WP_007318968.1">
    <property type="nucleotide sequence ID" value="NZ_BAEH01000092.1"/>
</dbReference>
<dbReference type="PANTHER" id="PTHR48106">
    <property type="entry name" value="QUINONE OXIDOREDUCTASE PIG3-RELATED"/>
    <property type="match status" value="1"/>
</dbReference>
<dbReference type="OrthoDB" id="8629910at2"/>
<dbReference type="Proteomes" id="UP000035034">
    <property type="component" value="Unassembled WGS sequence"/>
</dbReference>
<keyword evidence="5" id="KW-1185">Reference proteome</keyword>
<accession>H0R3I2</accession>
<evidence type="ECO:0000313" key="5">
    <source>
        <dbReference type="Proteomes" id="UP000035034"/>
    </source>
</evidence>
<dbReference type="eggNOG" id="COG0604">
    <property type="taxonomic scope" value="Bacteria"/>
</dbReference>
<dbReference type="GO" id="GO:0070402">
    <property type="term" value="F:NADPH binding"/>
    <property type="evidence" value="ECO:0007669"/>
    <property type="project" value="TreeGrafter"/>
</dbReference>
<dbReference type="SMART" id="SM00829">
    <property type="entry name" value="PKS_ER"/>
    <property type="match status" value="1"/>
</dbReference>
<evidence type="ECO:0000256" key="1">
    <source>
        <dbReference type="ARBA" id="ARBA00022857"/>
    </source>
</evidence>
<dbReference type="AlphaFoldDB" id="H0R3I2"/>
<protein>
    <submittedName>
        <fullName evidence="4">Putative oxidoreductase</fullName>
    </submittedName>
</protein>
<comment type="caution">
    <text evidence="4">The sequence shown here is derived from an EMBL/GenBank/DDBJ whole genome shotgun (WGS) entry which is preliminary data.</text>
</comment>
<dbReference type="GO" id="GO:0016651">
    <property type="term" value="F:oxidoreductase activity, acting on NAD(P)H"/>
    <property type="evidence" value="ECO:0007669"/>
    <property type="project" value="TreeGrafter"/>
</dbReference>
<dbReference type="STRING" id="1077974.GOEFS_092_00580"/>
<evidence type="ECO:0000259" key="3">
    <source>
        <dbReference type="SMART" id="SM00829"/>
    </source>
</evidence>
<evidence type="ECO:0000313" key="4">
    <source>
        <dbReference type="EMBL" id="GAB19633.1"/>
    </source>
</evidence>
<gene>
    <name evidence="4" type="ORF">GOEFS_092_00580</name>
</gene>
<dbReference type="InterPro" id="IPR020843">
    <property type="entry name" value="ER"/>
</dbReference>
<name>H0R3I2_9ACTN</name>
<dbReference type="SUPFAM" id="SSF51735">
    <property type="entry name" value="NAD(P)-binding Rossmann-fold domains"/>
    <property type="match status" value="1"/>
</dbReference>
<dbReference type="PANTHER" id="PTHR48106:SF18">
    <property type="entry name" value="QUINONE OXIDOREDUCTASE PIG3"/>
    <property type="match status" value="1"/>
</dbReference>
<sequence length="375" mass="39455">MTSGRQLQSLITSTGELALSFAEVEIGEPGPDEVVVEVQAAPLNPSDLGLMFGQADISTATSTGVGADRVVTASVPERALPRLAARLDKSLPVGNEAAGIVIDAGSSEAAQALLGKTVAMIGGAMFGEYRTLNYRMCQELPAGTTAADGASWFVNPMTALAMVETMRRDGHTAIVFTAAASNLGQMLNRVCLEDGIGIVNIVRSEAQRQILEEIGAQHIVDSTAETFRADLTAAIAATGATVAFDAIGGGTLASDILNAMEAALSADATEFSVYGTNIHKQVYIYGSLNPGKTELARGFGFAWGVNGWLLAPTLAKLGNDQYRLRERVVNSLTTTFASNYTQQISLLDVLDPTVMASYSQQKTGEKYLIVPNLGR</sequence>
<proteinExistence type="predicted"/>
<organism evidence="4 5">
    <name type="scientific">Gordonia effusa NBRC 100432</name>
    <dbReference type="NCBI Taxonomy" id="1077974"/>
    <lineage>
        <taxon>Bacteria</taxon>
        <taxon>Bacillati</taxon>
        <taxon>Actinomycetota</taxon>
        <taxon>Actinomycetes</taxon>
        <taxon>Mycobacteriales</taxon>
        <taxon>Gordoniaceae</taxon>
        <taxon>Gordonia</taxon>
    </lineage>
</organism>
<dbReference type="InterPro" id="IPR036291">
    <property type="entry name" value="NAD(P)-bd_dom_sf"/>
</dbReference>
<dbReference type="EMBL" id="BAEH01000092">
    <property type="protein sequence ID" value="GAB19633.1"/>
    <property type="molecule type" value="Genomic_DNA"/>
</dbReference>
<dbReference type="Gene3D" id="3.90.180.10">
    <property type="entry name" value="Medium-chain alcohol dehydrogenases, catalytic domain"/>
    <property type="match status" value="1"/>
</dbReference>
<dbReference type="InterPro" id="IPR011032">
    <property type="entry name" value="GroES-like_sf"/>
</dbReference>
<evidence type="ECO:0000256" key="2">
    <source>
        <dbReference type="ARBA" id="ARBA00023002"/>
    </source>
</evidence>
<feature type="domain" description="Enoyl reductase (ER)" evidence="3">
    <location>
        <begin position="15"/>
        <end position="369"/>
    </location>
</feature>
<reference evidence="4 5" key="1">
    <citation type="submission" date="2011-12" db="EMBL/GenBank/DDBJ databases">
        <title>Whole genome shotgun sequence of Gordonia effusa NBRC 100432.</title>
        <authorList>
            <person name="Yoshida I."/>
            <person name="Takarada H."/>
            <person name="Hosoyama A."/>
            <person name="Tsuchikane K."/>
            <person name="Katsumata H."/>
            <person name="Yamazaki S."/>
            <person name="Fujita N."/>
        </authorList>
    </citation>
    <scope>NUCLEOTIDE SEQUENCE [LARGE SCALE GENOMIC DNA]</scope>
    <source>
        <strain evidence="4 5">NBRC 100432</strain>
    </source>
</reference>
<dbReference type="SUPFAM" id="SSF50129">
    <property type="entry name" value="GroES-like"/>
    <property type="match status" value="1"/>
</dbReference>
<keyword evidence="2" id="KW-0560">Oxidoreductase</keyword>
<keyword evidence="1" id="KW-0521">NADP</keyword>